<feature type="compositionally biased region" description="Basic and acidic residues" evidence="1">
    <location>
        <begin position="45"/>
        <end position="54"/>
    </location>
</feature>
<sequence length="79" mass="8318">GRHLPRDDQAGRRGGGGGPRAGGAEGARGVARGCRLPQVHVRHPGQADRADAHLARVAPGRRPPRPRLDGARRRAAQDV</sequence>
<feature type="compositionally biased region" description="Gly residues" evidence="1">
    <location>
        <begin position="12"/>
        <end position="26"/>
    </location>
</feature>
<evidence type="ECO:0000256" key="1">
    <source>
        <dbReference type="SAM" id="MobiDB-lite"/>
    </source>
</evidence>
<evidence type="ECO:0000313" key="2">
    <source>
        <dbReference type="EMBL" id="CAA9373047.1"/>
    </source>
</evidence>
<gene>
    <name evidence="2" type="ORF">AVDCRST_MAG89-4757</name>
</gene>
<name>A0A6J4N3B7_9BACT</name>
<accession>A0A6J4N3B7</accession>
<feature type="non-terminal residue" evidence="2">
    <location>
        <position position="79"/>
    </location>
</feature>
<protein>
    <submittedName>
        <fullName evidence="2">Uncharacterized protein</fullName>
    </submittedName>
</protein>
<feature type="compositionally biased region" description="Basic and acidic residues" evidence="1">
    <location>
        <begin position="1"/>
        <end position="11"/>
    </location>
</feature>
<feature type="non-terminal residue" evidence="2">
    <location>
        <position position="1"/>
    </location>
</feature>
<reference evidence="2" key="1">
    <citation type="submission" date="2020-02" db="EMBL/GenBank/DDBJ databases">
        <authorList>
            <person name="Meier V. D."/>
        </authorList>
    </citation>
    <scope>NUCLEOTIDE SEQUENCE</scope>
    <source>
        <strain evidence="2">AVDCRST_MAG89</strain>
    </source>
</reference>
<feature type="compositionally biased region" description="Basic and acidic residues" evidence="1">
    <location>
        <begin position="66"/>
        <end position="79"/>
    </location>
</feature>
<organism evidence="2">
    <name type="scientific">uncultured Gemmatimonadota bacterium</name>
    <dbReference type="NCBI Taxonomy" id="203437"/>
    <lineage>
        <taxon>Bacteria</taxon>
        <taxon>Pseudomonadati</taxon>
        <taxon>Gemmatimonadota</taxon>
        <taxon>environmental samples</taxon>
    </lineage>
</organism>
<dbReference type="AlphaFoldDB" id="A0A6J4N3B7"/>
<feature type="region of interest" description="Disordered" evidence="1">
    <location>
        <begin position="1"/>
        <end position="79"/>
    </location>
</feature>
<dbReference type="EMBL" id="CADCTV010001003">
    <property type="protein sequence ID" value="CAA9373047.1"/>
    <property type="molecule type" value="Genomic_DNA"/>
</dbReference>
<proteinExistence type="predicted"/>